<name>A0A7W7Q7T4_9PSEU</name>
<keyword evidence="3" id="KW-1185">Reference proteome</keyword>
<organism evidence="2 3">
    <name type="scientific">Actinophytocola algeriensis</name>
    <dbReference type="NCBI Taxonomy" id="1768010"/>
    <lineage>
        <taxon>Bacteria</taxon>
        <taxon>Bacillati</taxon>
        <taxon>Actinomycetota</taxon>
        <taxon>Actinomycetes</taxon>
        <taxon>Pseudonocardiales</taxon>
        <taxon>Pseudonocardiaceae</taxon>
    </lineage>
</organism>
<evidence type="ECO:0000313" key="3">
    <source>
        <dbReference type="Proteomes" id="UP000520767"/>
    </source>
</evidence>
<comment type="caution">
    <text evidence="2">The sequence shown here is derived from an EMBL/GenBank/DDBJ whole genome shotgun (WGS) entry which is preliminary data.</text>
</comment>
<dbReference type="AlphaFoldDB" id="A0A7W7Q7T4"/>
<evidence type="ECO:0000256" key="1">
    <source>
        <dbReference type="SAM" id="MobiDB-lite"/>
    </source>
</evidence>
<feature type="region of interest" description="Disordered" evidence="1">
    <location>
        <begin position="29"/>
        <end position="57"/>
    </location>
</feature>
<evidence type="ECO:0000313" key="2">
    <source>
        <dbReference type="EMBL" id="MBB4908676.1"/>
    </source>
</evidence>
<accession>A0A7W7Q7T4</accession>
<gene>
    <name evidence="2" type="ORF">FHR82_004929</name>
</gene>
<sequence>MQAQGVLAVFQCGSADRGQETAAIAGIGSGQGQSAGRGCENGSVAASPQFPGPLIRT</sequence>
<proteinExistence type="predicted"/>
<protein>
    <submittedName>
        <fullName evidence="2">Uncharacterized protein</fullName>
    </submittedName>
</protein>
<reference evidence="2 3" key="1">
    <citation type="submission" date="2020-08" db="EMBL/GenBank/DDBJ databases">
        <title>Genomic Encyclopedia of Type Strains, Phase III (KMG-III): the genomes of soil and plant-associated and newly described type strains.</title>
        <authorList>
            <person name="Whitman W."/>
        </authorList>
    </citation>
    <scope>NUCLEOTIDE SEQUENCE [LARGE SCALE GENOMIC DNA]</scope>
    <source>
        <strain evidence="2 3">CECT 8960</strain>
    </source>
</reference>
<dbReference type="EMBL" id="JACHJQ010000005">
    <property type="protein sequence ID" value="MBB4908676.1"/>
    <property type="molecule type" value="Genomic_DNA"/>
</dbReference>
<dbReference type="Proteomes" id="UP000520767">
    <property type="component" value="Unassembled WGS sequence"/>
</dbReference>